<reference evidence="6" key="1">
    <citation type="journal article" date="2020" name="Stud. Mycol.">
        <title>101 Dothideomycetes genomes: a test case for predicting lifestyles and emergence of pathogens.</title>
        <authorList>
            <person name="Haridas S."/>
            <person name="Albert R."/>
            <person name="Binder M."/>
            <person name="Bloem J."/>
            <person name="Labutti K."/>
            <person name="Salamov A."/>
            <person name="Andreopoulos B."/>
            <person name="Baker S."/>
            <person name="Barry K."/>
            <person name="Bills G."/>
            <person name="Bluhm B."/>
            <person name="Cannon C."/>
            <person name="Castanera R."/>
            <person name="Culley D."/>
            <person name="Daum C."/>
            <person name="Ezra D."/>
            <person name="Gonzalez J."/>
            <person name="Henrissat B."/>
            <person name="Kuo A."/>
            <person name="Liang C."/>
            <person name="Lipzen A."/>
            <person name="Lutzoni F."/>
            <person name="Magnuson J."/>
            <person name="Mondo S."/>
            <person name="Nolan M."/>
            <person name="Ohm R."/>
            <person name="Pangilinan J."/>
            <person name="Park H.-J."/>
            <person name="Ramirez L."/>
            <person name="Alfaro M."/>
            <person name="Sun H."/>
            <person name="Tritt A."/>
            <person name="Yoshinaga Y."/>
            <person name="Zwiers L.-H."/>
            <person name="Turgeon B."/>
            <person name="Goodwin S."/>
            <person name="Spatafora J."/>
            <person name="Crous P."/>
            <person name="Grigoriev I."/>
        </authorList>
    </citation>
    <scope>NUCLEOTIDE SEQUENCE</scope>
    <source>
        <strain evidence="6">CBS 133067</strain>
    </source>
</reference>
<keyword evidence="2" id="KW-0472">Membrane</keyword>
<feature type="compositionally biased region" description="Basic and acidic residues" evidence="1">
    <location>
        <begin position="178"/>
        <end position="188"/>
    </location>
</feature>
<dbReference type="Pfam" id="PF10355">
    <property type="entry name" value="Ytp1"/>
    <property type="match status" value="1"/>
</dbReference>
<dbReference type="InterPro" id="IPR018825">
    <property type="entry name" value="DUF2427"/>
</dbReference>
<sequence>MKTWSGLVLAGAAILLELLPVAVAHGNDGEAVDMDMSPAPSDAAPAPMAIPTSYFRHTEHGKMILAHIALMSIGWAFVLPVAVMLSVAGSRFKLPAQLAFLLVNAFGLLTGVIYNHSTPNFFEGEKHSSVGWVITWIASAWVIMGLVTLHSPASNHKRRRSGQAVTAAAMAEYGRFEDTPISDPRRWSGDSGQGSERNSSSLFSQSRSPSIQSENQQLHDPPRSYEHDDEDDEFDTHEKRSFLRRTTVDRFLSRNVGRLGGFRRTLLAIRIVHVLLEKSLLCLGFLGILTGAVIYSGIFHGDSVFNGLAHFIKGGIFFWYGLLTFGRWMGCFADFGWAWNKKPSKEVVGRWPAMMPSAEFIESAVICFYGISNVGLEHLAASGAEWAPIDLEHVSITLMFFGGGLLGMLIESTTIRDLLMSTIQLARDDSNNMEEEFRQPTQWSFSMNPMPALTILLLGVMMGSHKQESMVSTMLHAQWGNLFGGFAIARIATYGILYIRLPVSHLPQRPPTEIVSSFCLVAGGLLFMLSNKDTVAALEYNNLDAMFVFNVVVGFSAFLMAWATTCIAIKGWAQRRVHARKLKSLA</sequence>
<dbReference type="PANTHER" id="PTHR31685">
    <property type="entry name" value="INTEGRAL MEMBRANE PROTEIN (AFU_ORTHOLOGUE AFUA_6G12730)-RELATED"/>
    <property type="match status" value="1"/>
</dbReference>
<feature type="transmembrane region" description="Helical" evidence="2">
    <location>
        <begin position="351"/>
        <end position="371"/>
    </location>
</feature>
<evidence type="ECO:0000256" key="2">
    <source>
        <dbReference type="SAM" id="Phobius"/>
    </source>
</evidence>
<dbReference type="Proteomes" id="UP000799772">
    <property type="component" value="Unassembled WGS sequence"/>
</dbReference>
<feature type="transmembrane region" description="Helical" evidence="2">
    <location>
        <begin position="511"/>
        <end position="529"/>
    </location>
</feature>
<gene>
    <name evidence="6" type="ORF">NA57DRAFT_37968</name>
</gene>
<feature type="chain" id="PRO_5040328376" description="Integral membrane protein" evidence="3">
    <location>
        <begin position="25"/>
        <end position="586"/>
    </location>
</feature>
<evidence type="ECO:0000259" key="5">
    <source>
        <dbReference type="Pfam" id="PF10355"/>
    </source>
</evidence>
<keyword evidence="2" id="KW-0812">Transmembrane</keyword>
<feature type="transmembrane region" description="Helical" evidence="2">
    <location>
        <begin position="318"/>
        <end position="339"/>
    </location>
</feature>
<feature type="transmembrane region" description="Helical" evidence="2">
    <location>
        <begin position="129"/>
        <end position="149"/>
    </location>
</feature>
<feature type="compositionally biased region" description="Low complexity" evidence="1">
    <location>
        <begin position="195"/>
        <end position="215"/>
    </location>
</feature>
<feature type="transmembrane region" description="Helical" evidence="2">
    <location>
        <begin position="482"/>
        <end position="499"/>
    </location>
</feature>
<feature type="transmembrane region" description="Helical" evidence="2">
    <location>
        <begin position="549"/>
        <end position="573"/>
    </location>
</feature>
<feature type="transmembrane region" description="Helical" evidence="2">
    <location>
        <begin position="98"/>
        <end position="117"/>
    </location>
</feature>
<organism evidence="6 7">
    <name type="scientific">Rhizodiscina lignyota</name>
    <dbReference type="NCBI Taxonomy" id="1504668"/>
    <lineage>
        <taxon>Eukaryota</taxon>
        <taxon>Fungi</taxon>
        <taxon>Dikarya</taxon>
        <taxon>Ascomycota</taxon>
        <taxon>Pezizomycotina</taxon>
        <taxon>Dothideomycetes</taxon>
        <taxon>Pleosporomycetidae</taxon>
        <taxon>Aulographales</taxon>
        <taxon>Rhizodiscinaceae</taxon>
        <taxon>Rhizodiscina</taxon>
    </lineage>
</organism>
<evidence type="ECO:0000313" key="6">
    <source>
        <dbReference type="EMBL" id="KAF2100041.1"/>
    </source>
</evidence>
<feature type="domain" description="Protein YTP1-like C-terminal" evidence="5">
    <location>
        <begin position="284"/>
        <end position="571"/>
    </location>
</feature>
<dbReference type="AlphaFoldDB" id="A0A9P4IDW5"/>
<keyword evidence="7" id="KW-1185">Reference proteome</keyword>
<evidence type="ECO:0000256" key="3">
    <source>
        <dbReference type="SAM" id="SignalP"/>
    </source>
</evidence>
<feature type="transmembrane region" description="Helical" evidence="2">
    <location>
        <begin position="443"/>
        <end position="462"/>
    </location>
</feature>
<keyword evidence="2" id="KW-1133">Transmembrane helix</keyword>
<feature type="transmembrane region" description="Helical" evidence="2">
    <location>
        <begin position="280"/>
        <end position="298"/>
    </location>
</feature>
<accession>A0A9P4IDW5</accession>
<dbReference type="InterPro" id="IPR018827">
    <property type="entry name" value="YTP1_C"/>
</dbReference>
<comment type="caution">
    <text evidence="6">The sequence shown here is derived from an EMBL/GenBank/DDBJ whole genome shotgun (WGS) entry which is preliminary data.</text>
</comment>
<dbReference type="PANTHER" id="PTHR31685:SF3">
    <property type="entry name" value="INTEGRAL MEMBRANE PROTEIN (AFU_ORTHOLOGUE AFUA_6G12730)"/>
    <property type="match status" value="1"/>
</dbReference>
<evidence type="ECO:0000256" key="1">
    <source>
        <dbReference type="SAM" id="MobiDB-lite"/>
    </source>
</evidence>
<dbReference type="EMBL" id="ML978125">
    <property type="protein sequence ID" value="KAF2100041.1"/>
    <property type="molecule type" value="Genomic_DNA"/>
</dbReference>
<dbReference type="Pfam" id="PF10348">
    <property type="entry name" value="DUF2427"/>
    <property type="match status" value="1"/>
</dbReference>
<protein>
    <recommendedName>
        <fullName evidence="8">Integral membrane protein</fullName>
    </recommendedName>
</protein>
<feature type="signal peptide" evidence="3">
    <location>
        <begin position="1"/>
        <end position="24"/>
    </location>
</feature>
<feature type="transmembrane region" description="Helical" evidence="2">
    <location>
        <begin position="64"/>
        <end position="86"/>
    </location>
</feature>
<evidence type="ECO:0008006" key="8">
    <source>
        <dbReference type="Google" id="ProtNLM"/>
    </source>
</evidence>
<dbReference type="OrthoDB" id="4005299at2759"/>
<evidence type="ECO:0000259" key="4">
    <source>
        <dbReference type="Pfam" id="PF10348"/>
    </source>
</evidence>
<name>A0A9P4IDW5_9PEZI</name>
<feature type="domain" description="DUF2427" evidence="4">
    <location>
        <begin position="50"/>
        <end position="148"/>
    </location>
</feature>
<feature type="region of interest" description="Disordered" evidence="1">
    <location>
        <begin position="178"/>
        <end position="237"/>
    </location>
</feature>
<evidence type="ECO:0000313" key="7">
    <source>
        <dbReference type="Proteomes" id="UP000799772"/>
    </source>
</evidence>
<keyword evidence="3" id="KW-0732">Signal</keyword>
<proteinExistence type="predicted"/>
<feature type="transmembrane region" description="Helical" evidence="2">
    <location>
        <begin position="391"/>
        <end position="410"/>
    </location>
</feature>